<dbReference type="OrthoDB" id="6187633at2"/>
<dbReference type="InterPro" id="IPR029510">
    <property type="entry name" value="Ald_DH_CS_GLU"/>
</dbReference>
<comment type="caution">
    <text evidence="6">The sequence shown here is derived from an EMBL/GenBank/DDBJ whole genome shotgun (WGS) entry which is preliminary data.</text>
</comment>
<evidence type="ECO:0000259" key="5">
    <source>
        <dbReference type="Pfam" id="PF00171"/>
    </source>
</evidence>
<keyword evidence="7" id="KW-1185">Reference proteome</keyword>
<organism evidence="6 7">
    <name type="scientific">Caballeronia glebae</name>
    <dbReference type="NCBI Taxonomy" id="1777143"/>
    <lineage>
        <taxon>Bacteria</taxon>
        <taxon>Pseudomonadati</taxon>
        <taxon>Pseudomonadota</taxon>
        <taxon>Betaproteobacteria</taxon>
        <taxon>Burkholderiales</taxon>
        <taxon>Burkholderiaceae</taxon>
        <taxon>Caballeronia</taxon>
    </lineage>
</organism>
<dbReference type="GO" id="GO:0016620">
    <property type="term" value="F:oxidoreductase activity, acting on the aldehyde or oxo group of donors, NAD or NADP as acceptor"/>
    <property type="evidence" value="ECO:0007669"/>
    <property type="project" value="InterPro"/>
</dbReference>
<dbReference type="Proteomes" id="UP000054596">
    <property type="component" value="Unassembled WGS sequence"/>
</dbReference>
<dbReference type="SUPFAM" id="SSF53720">
    <property type="entry name" value="ALDH-like"/>
    <property type="match status" value="1"/>
</dbReference>
<feature type="domain" description="Aldehyde dehydrogenase" evidence="5">
    <location>
        <begin position="36"/>
        <end position="490"/>
    </location>
</feature>
<evidence type="ECO:0000313" key="6">
    <source>
        <dbReference type="EMBL" id="SAK50481.1"/>
    </source>
</evidence>
<gene>
    <name evidence="6" type="ORF">AWB82_01424</name>
</gene>
<dbReference type="InterPro" id="IPR016163">
    <property type="entry name" value="Ald_DH_C"/>
</dbReference>
<comment type="similarity">
    <text evidence="1 4">Belongs to the aldehyde dehydrogenase family.</text>
</comment>
<reference evidence="6" key="1">
    <citation type="submission" date="2016-01" db="EMBL/GenBank/DDBJ databases">
        <authorList>
            <person name="Peeters C."/>
        </authorList>
    </citation>
    <scope>NUCLEOTIDE SEQUENCE [LARGE SCALE GENOMIC DNA]</scope>
    <source>
        <strain evidence="6">LMG 29325</strain>
    </source>
</reference>
<dbReference type="Gene3D" id="3.40.309.10">
    <property type="entry name" value="Aldehyde Dehydrogenase, Chain A, domain 2"/>
    <property type="match status" value="1"/>
</dbReference>
<feature type="active site" evidence="3">
    <location>
        <position position="266"/>
    </location>
</feature>
<evidence type="ECO:0000256" key="2">
    <source>
        <dbReference type="ARBA" id="ARBA00023002"/>
    </source>
</evidence>
<dbReference type="PROSITE" id="PS00687">
    <property type="entry name" value="ALDEHYDE_DEHYDR_GLU"/>
    <property type="match status" value="1"/>
</dbReference>
<dbReference type="AlphaFoldDB" id="A0A157ZY74"/>
<dbReference type="Gene3D" id="3.40.605.10">
    <property type="entry name" value="Aldehyde Dehydrogenase, Chain A, domain 1"/>
    <property type="match status" value="1"/>
</dbReference>
<dbReference type="InterPro" id="IPR016162">
    <property type="entry name" value="Ald_DH_N"/>
</dbReference>
<dbReference type="PANTHER" id="PTHR11699">
    <property type="entry name" value="ALDEHYDE DEHYDROGENASE-RELATED"/>
    <property type="match status" value="1"/>
</dbReference>
<dbReference type="EMBL" id="FCOJ02000007">
    <property type="protein sequence ID" value="SAK50481.1"/>
    <property type="molecule type" value="Genomic_DNA"/>
</dbReference>
<dbReference type="FunFam" id="3.40.605.10:FF:000007">
    <property type="entry name" value="NAD/NADP-dependent betaine aldehyde dehydrogenase"/>
    <property type="match status" value="1"/>
</dbReference>
<sequence length="502" mass="53066">MTDLSELAAALRLPTQPVRTPMFIDGKDYAGANSEWVTRKSPGHGVPVTATTRASSADLDLAVASARRAFDDGRWSRLTGEQRATVLLKAARLIRDNVETLAYLETLESGKPIGQSRGEVTAAAGIWEYAAGLARVVHGDSHDTLGPDMFGLVVRQPVGVVGIVTPWNFPFFILSERLPFALAAGCTVVVKPAELTSSTTLKLAALLTEAGLPDGVVNVVTGLGSVVGQALAEHMDVDMISFTGSTPVGRSVLAAAGGNMKKVGLELGGKNPQIVFADADLDDAADAIAFGIAFNAGQCCVSGSRLVVHRSVEAELVERVQAVLAKVRVGDPLDASNHVGAIVEARQFEKIRGFIDAGTQDGAQLVCGGTTSSEGERFFIQPTVFRNVQPGSTLAQDEIFGPVLSVTAFDTFDQAMQLANGVPYGLAASIWTRDLQGAFKSLRDVQAGRIWVNCTITGGPELPISGVKQSGIGRETGRYGVEEYTELKSVHVQLGNRPRWIA</sequence>
<evidence type="ECO:0000256" key="3">
    <source>
        <dbReference type="PROSITE-ProRule" id="PRU10007"/>
    </source>
</evidence>
<dbReference type="STRING" id="1777143.AWB82_01424"/>
<proteinExistence type="inferred from homology"/>
<keyword evidence="2 4" id="KW-0560">Oxidoreductase</keyword>
<dbReference type="InterPro" id="IPR016161">
    <property type="entry name" value="Ald_DH/histidinol_DH"/>
</dbReference>
<dbReference type="Pfam" id="PF00171">
    <property type="entry name" value="Aldedh"/>
    <property type="match status" value="1"/>
</dbReference>
<protein>
    <submittedName>
        <fullName evidence="6">Aldehyde dehydrogenase</fullName>
    </submittedName>
</protein>
<evidence type="ECO:0000256" key="4">
    <source>
        <dbReference type="RuleBase" id="RU003345"/>
    </source>
</evidence>
<dbReference type="FunFam" id="3.40.309.10:FF:000012">
    <property type="entry name" value="Betaine aldehyde dehydrogenase"/>
    <property type="match status" value="1"/>
</dbReference>
<name>A0A157ZY74_9BURK</name>
<dbReference type="RefSeq" id="WP_086966436.1">
    <property type="nucleotide sequence ID" value="NZ_FCOJ02000007.1"/>
</dbReference>
<accession>A0A157ZY74</accession>
<evidence type="ECO:0000313" key="7">
    <source>
        <dbReference type="Proteomes" id="UP000054596"/>
    </source>
</evidence>
<dbReference type="InterPro" id="IPR015590">
    <property type="entry name" value="Aldehyde_DH_dom"/>
</dbReference>
<evidence type="ECO:0000256" key="1">
    <source>
        <dbReference type="ARBA" id="ARBA00009986"/>
    </source>
</evidence>